<dbReference type="AlphaFoldDB" id="A0A9Q0LZV9"/>
<accession>A0A9Q0LZV9</accession>
<dbReference type="Proteomes" id="UP001142055">
    <property type="component" value="Chromosome 3"/>
</dbReference>
<comment type="similarity">
    <text evidence="1">Belongs to the universal ribosomal protein uL10 family.</text>
</comment>
<dbReference type="InterPro" id="IPR047865">
    <property type="entry name" value="Ribosomal_uL10_bac_type"/>
</dbReference>
<dbReference type="EMBL" id="JAPWDV010000003">
    <property type="protein sequence ID" value="KAJ6216277.1"/>
    <property type="molecule type" value="Genomic_DNA"/>
</dbReference>
<evidence type="ECO:0000313" key="5">
    <source>
        <dbReference type="Proteomes" id="UP001142055"/>
    </source>
</evidence>
<dbReference type="Gene3D" id="3.30.70.1730">
    <property type="match status" value="1"/>
</dbReference>
<evidence type="ECO:0000256" key="3">
    <source>
        <dbReference type="ARBA" id="ARBA00035716"/>
    </source>
</evidence>
<proteinExistence type="inferred from homology"/>
<protein>
    <recommendedName>
        <fullName evidence="2">Large ribosomal subunit protein uL10m</fullName>
    </recommendedName>
    <alternativeName>
        <fullName evidence="3">39S ribosomal protein L10, mitochondrial</fullName>
    </alternativeName>
</protein>
<dbReference type="OMA" id="RENRMIA"/>
<evidence type="ECO:0000313" key="4">
    <source>
        <dbReference type="EMBL" id="KAJ6216277.1"/>
    </source>
</evidence>
<comment type="caution">
    <text evidence="4">The sequence shown here is derived from an EMBL/GenBank/DDBJ whole genome shotgun (WGS) entry which is preliminary data.</text>
</comment>
<organism evidence="4 5">
    <name type="scientific">Blomia tropicalis</name>
    <name type="common">Mite</name>
    <dbReference type="NCBI Taxonomy" id="40697"/>
    <lineage>
        <taxon>Eukaryota</taxon>
        <taxon>Metazoa</taxon>
        <taxon>Ecdysozoa</taxon>
        <taxon>Arthropoda</taxon>
        <taxon>Chelicerata</taxon>
        <taxon>Arachnida</taxon>
        <taxon>Acari</taxon>
        <taxon>Acariformes</taxon>
        <taxon>Sarcoptiformes</taxon>
        <taxon>Astigmata</taxon>
        <taxon>Glycyphagoidea</taxon>
        <taxon>Echimyopodidae</taxon>
        <taxon>Blomia</taxon>
    </lineage>
</organism>
<dbReference type="OrthoDB" id="360689at2759"/>
<keyword evidence="5" id="KW-1185">Reference proteome</keyword>
<name>A0A9Q0LZV9_BLOTA</name>
<sequence length="260" mass="30169">MFIPKIINNIGLVNNLTKSTSLTNGLKCSPVLINSVQVRYRKAVSFRRYKQPDFRQKLLLAVCEPIFPRDHRPSSEKCFNLTELPPKPDHPYDVLLAKDLLDELKNSSIAIIFHQNQMNTNERRLLKNEYEHEGFALRYYNRDIVRIACTETRFKPLNDFAVDYHFTILFGNKIEKIPKLIRIAKKYPGVIPIAALLDQRRLLTIKQLETLPELINLDTQRAMLCHTLNVAQQGLLRSLNHHQTELSRLLKSHSSDESSQ</sequence>
<dbReference type="InterPro" id="IPR043141">
    <property type="entry name" value="Ribosomal_uL10-like_sf"/>
</dbReference>
<gene>
    <name evidence="4" type="ORF">RDWZM_007434</name>
</gene>
<dbReference type="SUPFAM" id="SSF160369">
    <property type="entry name" value="Ribosomal protein L10-like"/>
    <property type="match status" value="1"/>
</dbReference>
<reference evidence="4" key="1">
    <citation type="submission" date="2022-12" db="EMBL/GenBank/DDBJ databases">
        <title>Genome assemblies of Blomia tropicalis.</title>
        <authorList>
            <person name="Cui Y."/>
        </authorList>
    </citation>
    <scope>NUCLEOTIDE SEQUENCE</scope>
    <source>
        <tissue evidence="4">Adult mites</tissue>
    </source>
</reference>
<evidence type="ECO:0000256" key="1">
    <source>
        <dbReference type="ARBA" id="ARBA00008889"/>
    </source>
</evidence>
<dbReference type="PANTHER" id="PTHR11560">
    <property type="entry name" value="39S RIBOSOMAL PROTEIN L10, MITOCHONDRIAL"/>
    <property type="match status" value="1"/>
</dbReference>
<evidence type="ECO:0000256" key="2">
    <source>
        <dbReference type="ARBA" id="ARBA00035707"/>
    </source>
</evidence>